<organism evidence="12 13">
    <name type="scientific">Xylaria flabelliformis</name>
    <dbReference type="NCBI Taxonomy" id="2512241"/>
    <lineage>
        <taxon>Eukaryota</taxon>
        <taxon>Fungi</taxon>
        <taxon>Dikarya</taxon>
        <taxon>Ascomycota</taxon>
        <taxon>Pezizomycotina</taxon>
        <taxon>Sordariomycetes</taxon>
        <taxon>Xylariomycetidae</taxon>
        <taxon>Xylariales</taxon>
        <taxon>Xylariaceae</taxon>
        <taxon>Xylaria</taxon>
    </lineage>
</organism>
<dbReference type="GO" id="GO:0033617">
    <property type="term" value="P:mitochondrial respiratory chain complex IV assembly"/>
    <property type="evidence" value="ECO:0007669"/>
    <property type="project" value="TreeGrafter"/>
</dbReference>
<evidence type="ECO:0000256" key="2">
    <source>
        <dbReference type="ARBA" id="ARBA00004434"/>
    </source>
</evidence>
<keyword evidence="6 11" id="KW-0812">Transmembrane</keyword>
<evidence type="ECO:0000256" key="4">
    <source>
        <dbReference type="ARBA" id="ARBA00015368"/>
    </source>
</evidence>
<dbReference type="PANTHER" id="PTHR17130">
    <property type="entry name" value="MITOCHONDRIAL OUTER MEMBRANE PROTEIN 25"/>
    <property type="match status" value="1"/>
</dbReference>
<evidence type="ECO:0000256" key="3">
    <source>
        <dbReference type="ARBA" id="ARBA00008370"/>
    </source>
</evidence>
<name>A0A553HPX9_9PEZI</name>
<gene>
    <name evidence="12" type="ORF">FHL15_009107</name>
</gene>
<protein>
    <recommendedName>
        <fullName evidence="4">Cytochrome c oxidase assembly protein COX16, mitochondrial</fullName>
    </recommendedName>
    <alternativeName>
        <fullName evidence="5">Cytochrome c oxidase assembly protein cox16, mitochondrial</fullName>
    </alternativeName>
</protein>
<dbReference type="InterPro" id="IPR020164">
    <property type="entry name" value="Cyt_c_Oxase_assmbl_COX16"/>
</dbReference>
<proteinExistence type="inferred from homology"/>
<evidence type="ECO:0000256" key="7">
    <source>
        <dbReference type="ARBA" id="ARBA00022792"/>
    </source>
</evidence>
<dbReference type="AlphaFoldDB" id="A0A553HPX9"/>
<evidence type="ECO:0000313" key="12">
    <source>
        <dbReference type="EMBL" id="TRX90006.1"/>
    </source>
</evidence>
<comment type="subcellular location">
    <subcellularLocation>
        <location evidence="2">Mitochondrion inner membrane</location>
        <topology evidence="2">Single-pass membrane protein</topology>
    </subcellularLocation>
</comment>
<evidence type="ECO:0000313" key="13">
    <source>
        <dbReference type="Proteomes" id="UP000319160"/>
    </source>
</evidence>
<dbReference type="STRING" id="2512241.A0A553HPX9"/>
<dbReference type="EMBL" id="VFLP01000060">
    <property type="protein sequence ID" value="TRX90006.1"/>
    <property type="molecule type" value="Genomic_DNA"/>
</dbReference>
<evidence type="ECO:0000256" key="5">
    <source>
        <dbReference type="ARBA" id="ARBA00019222"/>
    </source>
</evidence>
<comment type="function">
    <text evidence="1">Required for the assembly of the mitochondrial respiratory chain complex IV (CIV), also known as cytochrome c oxidase. May participate in merging the COX1 and COX2 assembly lines.</text>
</comment>
<sequence>MAVFPSKKYRSAADASSFAAKYRVLMAKHPFLLFGLPFVSVIVAGSFVLTPATAIRYERYDRKVRQLTRDEELGVGKGGRKVNIKDEYYRLAAKDLDDWEQKRVKRLPGENDVLMRTAHLFTLWKAPGSEPKLLGKELAALYTYVRFKYANTDDRALKCSNSSSVPSEMPSGRHVVEHSQLFHYGR</sequence>
<keyword evidence="8 11" id="KW-1133">Transmembrane helix</keyword>
<comment type="similarity">
    <text evidence="3">Belongs to the COX16 family.</text>
</comment>
<evidence type="ECO:0000256" key="11">
    <source>
        <dbReference type="SAM" id="Phobius"/>
    </source>
</evidence>
<evidence type="ECO:0000256" key="6">
    <source>
        <dbReference type="ARBA" id="ARBA00022692"/>
    </source>
</evidence>
<evidence type="ECO:0000256" key="8">
    <source>
        <dbReference type="ARBA" id="ARBA00022989"/>
    </source>
</evidence>
<evidence type="ECO:0000256" key="10">
    <source>
        <dbReference type="ARBA" id="ARBA00023136"/>
    </source>
</evidence>
<accession>A0A553HPX9</accession>
<dbReference type="OrthoDB" id="5516033at2759"/>
<dbReference type="Proteomes" id="UP000319160">
    <property type="component" value="Unassembled WGS sequence"/>
</dbReference>
<reference evidence="13" key="1">
    <citation type="submission" date="2019-06" db="EMBL/GenBank/DDBJ databases">
        <title>Draft genome sequence of the griseofulvin-producing fungus Xylaria cubensis strain G536.</title>
        <authorList>
            <person name="Mead M.E."/>
            <person name="Raja H.A."/>
            <person name="Steenwyk J.L."/>
            <person name="Knowles S.L."/>
            <person name="Oberlies N.H."/>
            <person name="Rokas A."/>
        </authorList>
    </citation>
    <scope>NUCLEOTIDE SEQUENCE [LARGE SCALE GENOMIC DNA]</scope>
    <source>
        <strain evidence="13">G536</strain>
    </source>
</reference>
<keyword evidence="13" id="KW-1185">Reference proteome</keyword>
<evidence type="ECO:0000256" key="9">
    <source>
        <dbReference type="ARBA" id="ARBA00023128"/>
    </source>
</evidence>
<comment type="caution">
    <text evidence="12">The sequence shown here is derived from an EMBL/GenBank/DDBJ whole genome shotgun (WGS) entry which is preliminary data.</text>
</comment>
<evidence type="ECO:0000256" key="1">
    <source>
        <dbReference type="ARBA" id="ARBA00002490"/>
    </source>
</evidence>
<dbReference type="PANTHER" id="PTHR17130:SF14">
    <property type="entry name" value="CYTOCHROME C OXIDASE ASSEMBLY PROTEIN COX16 HOMOLOG, MITOCHONDRIAL"/>
    <property type="match status" value="1"/>
</dbReference>
<keyword evidence="10 11" id="KW-0472">Membrane</keyword>
<feature type="transmembrane region" description="Helical" evidence="11">
    <location>
        <begin position="31"/>
        <end position="55"/>
    </location>
</feature>
<dbReference type="Pfam" id="PF14138">
    <property type="entry name" value="COX16"/>
    <property type="match status" value="1"/>
</dbReference>
<keyword evidence="9" id="KW-0496">Mitochondrion</keyword>
<keyword evidence="7" id="KW-0999">Mitochondrion inner membrane</keyword>
<dbReference type="GO" id="GO:0005743">
    <property type="term" value="C:mitochondrial inner membrane"/>
    <property type="evidence" value="ECO:0007669"/>
    <property type="project" value="UniProtKB-SubCell"/>
</dbReference>